<accession>A0A0A9DLI6</accession>
<keyword evidence="1" id="KW-0732">Signal</keyword>
<evidence type="ECO:0000313" key="2">
    <source>
        <dbReference type="EMBL" id="JAD88646.1"/>
    </source>
</evidence>
<dbReference type="AlphaFoldDB" id="A0A0A9DLI6"/>
<name>A0A0A9DLI6_ARUDO</name>
<reference evidence="2" key="1">
    <citation type="submission" date="2014-09" db="EMBL/GenBank/DDBJ databases">
        <authorList>
            <person name="Magalhaes I.L.F."/>
            <person name="Oliveira U."/>
            <person name="Santos F.R."/>
            <person name="Vidigal T.H.D.A."/>
            <person name="Brescovit A.D."/>
            <person name="Santos A.J."/>
        </authorList>
    </citation>
    <scope>NUCLEOTIDE SEQUENCE</scope>
    <source>
        <tissue evidence="2">Shoot tissue taken approximately 20 cm above the soil surface</tissue>
    </source>
</reference>
<proteinExistence type="predicted"/>
<protein>
    <recommendedName>
        <fullName evidence="3">Secreted protein</fullName>
    </recommendedName>
</protein>
<organism evidence="2">
    <name type="scientific">Arundo donax</name>
    <name type="common">Giant reed</name>
    <name type="synonym">Donax arundinaceus</name>
    <dbReference type="NCBI Taxonomy" id="35708"/>
    <lineage>
        <taxon>Eukaryota</taxon>
        <taxon>Viridiplantae</taxon>
        <taxon>Streptophyta</taxon>
        <taxon>Embryophyta</taxon>
        <taxon>Tracheophyta</taxon>
        <taxon>Spermatophyta</taxon>
        <taxon>Magnoliopsida</taxon>
        <taxon>Liliopsida</taxon>
        <taxon>Poales</taxon>
        <taxon>Poaceae</taxon>
        <taxon>PACMAD clade</taxon>
        <taxon>Arundinoideae</taxon>
        <taxon>Arundineae</taxon>
        <taxon>Arundo</taxon>
    </lineage>
</organism>
<feature type="chain" id="PRO_5002061405" description="Secreted protein" evidence="1">
    <location>
        <begin position="23"/>
        <end position="63"/>
    </location>
</feature>
<evidence type="ECO:0008006" key="3">
    <source>
        <dbReference type="Google" id="ProtNLM"/>
    </source>
</evidence>
<dbReference type="EMBL" id="GBRH01209249">
    <property type="protein sequence ID" value="JAD88646.1"/>
    <property type="molecule type" value="Transcribed_RNA"/>
</dbReference>
<evidence type="ECO:0000256" key="1">
    <source>
        <dbReference type="SAM" id="SignalP"/>
    </source>
</evidence>
<reference evidence="2" key="2">
    <citation type="journal article" date="2015" name="Data Brief">
        <title>Shoot transcriptome of the giant reed, Arundo donax.</title>
        <authorList>
            <person name="Barrero R.A."/>
            <person name="Guerrero F.D."/>
            <person name="Moolhuijzen P."/>
            <person name="Goolsby J.A."/>
            <person name="Tidwell J."/>
            <person name="Bellgard S.E."/>
            <person name="Bellgard M.I."/>
        </authorList>
    </citation>
    <scope>NUCLEOTIDE SEQUENCE</scope>
    <source>
        <tissue evidence="2">Shoot tissue taken approximately 20 cm above the soil surface</tissue>
    </source>
</reference>
<feature type="signal peptide" evidence="1">
    <location>
        <begin position="1"/>
        <end position="22"/>
    </location>
</feature>
<sequence>MALFSPSSWSLLIRFAMPCIRTRVCRVCSSCECTSCLMSLTCCFSSRACCCPPPPMARADCTP</sequence>